<dbReference type="PROSITE" id="PS50054">
    <property type="entry name" value="TYR_PHOSPHATASE_DUAL"/>
    <property type="match status" value="1"/>
</dbReference>
<dbReference type="GO" id="GO:0004721">
    <property type="term" value="F:phosphoprotein phosphatase activity"/>
    <property type="evidence" value="ECO:0007669"/>
    <property type="project" value="UniProtKB-KW"/>
</dbReference>
<keyword evidence="1" id="KW-0378">Hydrolase</keyword>
<dbReference type="SUPFAM" id="SSF52799">
    <property type="entry name" value="(Phosphotyrosine protein) phosphatases II"/>
    <property type="match status" value="1"/>
</dbReference>
<protein>
    <recommendedName>
        <fullName evidence="7">Tyrosine specific protein phosphatases domain-containing protein</fullName>
    </recommendedName>
</protein>
<dbReference type="GO" id="GO:0005737">
    <property type="term" value="C:cytoplasm"/>
    <property type="evidence" value="ECO:0007669"/>
    <property type="project" value="TreeGrafter"/>
</dbReference>
<evidence type="ECO:0008006" key="7">
    <source>
        <dbReference type="Google" id="ProtNLM"/>
    </source>
</evidence>
<dbReference type="PANTHER" id="PTHR10159:SF519">
    <property type="entry name" value="DUAL SPECIFICITY PROTEIN PHOSPHATASE MPK3"/>
    <property type="match status" value="1"/>
</dbReference>
<evidence type="ECO:0000259" key="4">
    <source>
        <dbReference type="PROSITE" id="PS50056"/>
    </source>
</evidence>
<evidence type="ECO:0000313" key="6">
    <source>
        <dbReference type="Proteomes" id="UP000214646"/>
    </source>
</evidence>
<comment type="caution">
    <text evidence="5">The sequence shown here is derived from an EMBL/GenBank/DDBJ whole genome shotgun (WGS) entry which is preliminary data.</text>
</comment>
<accession>A0A225E3U4</accession>
<dbReference type="PROSITE" id="PS50056">
    <property type="entry name" value="TYR_PHOSPHATASE_2"/>
    <property type="match status" value="1"/>
</dbReference>
<evidence type="ECO:0000256" key="1">
    <source>
        <dbReference type="ARBA" id="ARBA00022801"/>
    </source>
</evidence>
<name>A0A225E3U4_9BACT</name>
<dbReference type="OrthoDB" id="9806482at2"/>
<dbReference type="InterPro" id="IPR000387">
    <property type="entry name" value="Tyr_Pase_dom"/>
</dbReference>
<dbReference type="InterPro" id="IPR020422">
    <property type="entry name" value="TYR_PHOSPHATASE_DUAL_dom"/>
</dbReference>
<dbReference type="EMBL" id="NIDE01000004">
    <property type="protein sequence ID" value="OWK43355.1"/>
    <property type="molecule type" value="Genomic_DNA"/>
</dbReference>
<gene>
    <name evidence="5" type="ORF">FRUB_02954</name>
</gene>
<reference evidence="6" key="1">
    <citation type="submission" date="2017-06" db="EMBL/GenBank/DDBJ databases">
        <title>Genome analysis of Fimbriiglobus ruber SP5, the first member of the order Planctomycetales with confirmed chitinolytic capability.</title>
        <authorList>
            <person name="Ravin N.V."/>
            <person name="Rakitin A.L."/>
            <person name="Ivanova A.A."/>
            <person name="Beletsky A.V."/>
            <person name="Kulichevskaya I.S."/>
            <person name="Mardanov A.V."/>
            <person name="Dedysh S.N."/>
        </authorList>
    </citation>
    <scope>NUCLEOTIDE SEQUENCE [LARGE SCALE GENOMIC DNA]</scope>
    <source>
        <strain evidence="6">SP5</strain>
    </source>
</reference>
<feature type="domain" description="Tyrosine specific protein phosphatases" evidence="4">
    <location>
        <begin position="88"/>
        <end position="146"/>
    </location>
</feature>
<dbReference type="PANTHER" id="PTHR10159">
    <property type="entry name" value="DUAL SPECIFICITY PROTEIN PHOSPHATASE"/>
    <property type="match status" value="1"/>
</dbReference>
<dbReference type="Proteomes" id="UP000214646">
    <property type="component" value="Unassembled WGS sequence"/>
</dbReference>
<dbReference type="SMART" id="SM00195">
    <property type="entry name" value="DSPc"/>
    <property type="match status" value="1"/>
</dbReference>
<feature type="domain" description="Tyrosine-protein phosphatase" evidence="3">
    <location>
        <begin position="34"/>
        <end position="167"/>
    </location>
</feature>
<evidence type="ECO:0000259" key="3">
    <source>
        <dbReference type="PROSITE" id="PS50054"/>
    </source>
</evidence>
<dbReference type="RefSeq" id="WP_161967382.1">
    <property type="nucleotide sequence ID" value="NZ_NIDE01000004.1"/>
</dbReference>
<dbReference type="InterPro" id="IPR000340">
    <property type="entry name" value="Dual-sp_phosphatase_cat-dom"/>
</dbReference>
<evidence type="ECO:0000313" key="5">
    <source>
        <dbReference type="EMBL" id="OWK43355.1"/>
    </source>
</evidence>
<keyword evidence="2" id="KW-0904">Protein phosphatase</keyword>
<proteinExistence type="predicted"/>
<sequence>MRPTRRSVLFVLLLLSLGAWVGLYAWERAHREDNYAEIEDGLYVGGSVAEPPVGTRAVLNLCEVDDPYRCPIHVWEPIRDAAPAPDLAWLKRQVDFIADQRANGAAVYVHCLNGVSRSVTVVTAYLMFERHWTRDEALAFVRTRRPIARPNRAFLDRLAEWEQVANKR</sequence>
<keyword evidence="6" id="KW-1185">Reference proteome</keyword>
<dbReference type="InterPro" id="IPR029021">
    <property type="entry name" value="Prot-tyrosine_phosphatase-like"/>
</dbReference>
<organism evidence="5 6">
    <name type="scientific">Fimbriiglobus ruber</name>
    <dbReference type="NCBI Taxonomy" id="1908690"/>
    <lineage>
        <taxon>Bacteria</taxon>
        <taxon>Pseudomonadati</taxon>
        <taxon>Planctomycetota</taxon>
        <taxon>Planctomycetia</taxon>
        <taxon>Gemmatales</taxon>
        <taxon>Gemmataceae</taxon>
        <taxon>Fimbriiglobus</taxon>
    </lineage>
</organism>
<dbReference type="AlphaFoldDB" id="A0A225E3U4"/>
<dbReference type="CDD" id="cd14498">
    <property type="entry name" value="DSP"/>
    <property type="match status" value="1"/>
</dbReference>
<evidence type="ECO:0000256" key="2">
    <source>
        <dbReference type="ARBA" id="ARBA00022912"/>
    </source>
</evidence>
<dbReference type="Gene3D" id="3.90.190.10">
    <property type="entry name" value="Protein tyrosine phosphatase superfamily"/>
    <property type="match status" value="1"/>
</dbReference>
<dbReference type="Pfam" id="PF00782">
    <property type="entry name" value="DSPc"/>
    <property type="match status" value="1"/>
</dbReference>